<comment type="caution">
    <text evidence="3">The sequence shown here is derived from an EMBL/GenBank/DDBJ whole genome shotgun (WGS) entry which is preliminary data.</text>
</comment>
<keyword evidence="2" id="KW-0732">Signal</keyword>
<feature type="coiled-coil region" evidence="1">
    <location>
        <begin position="754"/>
        <end position="781"/>
    </location>
</feature>
<accession>A0ABS6DS07</accession>
<keyword evidence="1" id="KW-0175">Coiled coil</keyword>
<evidence type="ECO:0000313" key="3">
    <source>
        <dbReference type="EMBL" id="MBU4692546.1"/>
    </source>
</evidence>
<evidence type="ECO:0000256" key="2">
    <source>
        <dbReference type="SAM" id="SignalP"/>
    </source>
</evidence>
<evidence type="ECO:0000313" key="4">
    <source>
        <dbReference type="Proteomes" id="UP000718793"/>
    </source>
</evidence>
<dbReference type="PANTHER" id="PTHR23159:SF31">
    <property type="entry name" value="CENTROSOME-ASSOCIATED PROTEIN CEP250 ISOFORM X1"/>
    <property type="match status" value="1"/>
</dbReference>
<protein>
    <recommendedName>
        <fullName evidence="5">Lipoprotein</fullName>
    </recommendedName>
</protein>
<dbReference type="PROSITE" id="PS51257">
    <property type="entry name" value="PROKAR_LIPOPROTEIN"/>
    <property type="match status" value="1"/>
</dbReference>
<feature type="signal peptide" evidence="2">
    <location>
        <begin position="1"/>
        <end position="19"/>
    </location>
</feature>
<feature type="coiled-coil region" evidence="1">
    <location>
        <begin position="607"/>
        <end position="645"/>
    </location>
</feature>
<evidence type="ECO:0000256" key="1">
    <source>
        <dbReference type="SAM" id="Coils"/>
    </source>
</evidence>
<dbReference type="EMBL" id="JAHMHH010000003">
    <property type="protein sequence ID" value="MBU4692546.1"/>
    <property type="molecule type" value="Genomic_DNA"/>
</dbReference>
<sequence>MRKKILISSLVLATIPAIAAVSCAPQNTETNEEKTIKELKAKLAKIKKENQTEKEQIQAQLDALRQRLETTNQQKDESDQTKTRLEQEIEELQEKINELEAKRVKRNDKSAKKFFEQISDFLAIDLPNAIKQQNPNSYNSNRDLLDGVTQSIEKSKEELKDTPEDFSNLWTWENAILFSLNRADIITKFIDDPQNPVTVNIPKLTEMDDLFDWRINDIDRIMSQIRTSDATDKEVLLAEFEGYKKEYQDAKTNSSLLTHQISNWQKLEKQGEGIASKFIDFSSTNYRSLLPKFNMPDFKISLFPVYRKIVDEEFKKQTKDKLAKLLANYKTLFSKSATDFITSVSYHKLHEKVKAELLKISAALVDDNLSYFNEFELWEDVDRFVYEANNTLLEGFFVDNKELKQQMDEEVSREFDVAVTNSFAKQFDNKYKNKADENRNDNQNEVDYLYKVFYNSYKTAMITIKNMEHDTYIKSFDRYQEYLTVKKQIQLSESLINLFKSLGDNLDNPELKELLKWNNSEKMDKLIDQTRQNKTNDEKLYNEQKSEIDKLIANYDGTSNAREFINTLFATSEEVLNNFTQNFNEDGDELGKWAYMYTTTPQILELLTKQKQKINDVKNNNELSEEQLKEKINEINAAALEIKSKMFEIESNGDNPLAYFVFNKAYFDFYQSKDEETYATKSKPLDDLEILFKYFKDYKKESKENEQVKADLETQLTSINNTLTTLEEAFYYDHAWYSIGDDYTDSGYALRELRDNLVTKLNEFKEKVESLKNSIESSTESSVIDNKLAELSTEATNLLTSLGNKNLGLPTLTNEYHVTQSERDTQIENYENRKRKIAKTAKLVPGQELFVLLRYWKDNKKADFEKILLQKDDYQDKELAKFLNDEKDSVSNNSRFNSIISVDSSTSSWSVSNAETDEKEQEEINKIYEQFKELETAYAETLIAWLNRTNDSNVDELKTNLKQKRSDYYTFLNGLKDKHVNLENKYIRFSADLYNTDKSEPTEYFVAATLLSFYAKIESTTEIMQNIYDTYIK</sequence>
<dbReference type="PANTHER" id="PTHR23159">
    <property type="entry name" value="CENTROSOMAL PROTEIN 2"/>
    <property type="match status" value="1"/>
</dbReference>
<evidence type="ECO:0008006" key="5">
    <source>
        <dbReference type="Google" id="ProtNLM"/>
    </source>
</evidence>
<name>A0ABS6DS07_9MOLU</name>
<dbReference type="RefSeq" id="WP_216489236.1">
    <property type="nucleotide sequence ID" value="NZ_JAHMHH010000003.1"/>
</dbReference>
<feature type="chain" id="PRO_5046115719" description="Lipoprotein" evidence="2">
    <location>
        <begin position="20"/>
        <end position="1033"/>
    </location>
</feature>
<feature type="coiled-coil region" evidence="1">
    <location>
        <begin position="695"/>
        <end position="729"/>
    </location>
</feature>
<dbReference type="Proteomes" id="UP000718793">
    <property type="component" value="Unassembled WGS sequence"/>
</dbReference>
<reference evidence="3" key="1">
    <citation type="submission" date="2021-06" db="EMBL/GenBank/DDBJ databases">
        <title>Novel Mycoplasma species detected in California sea lions (Zalophus californianus) from the USA.</title>
        <authorList>
            <person name="Volokhov D.V."/>
            <person name="Furtak V.A."/>
            <person name="Zagorodnyaya T.A."/>
        </authorList>
    </citation>
    <scope>NUCLEOTIDE SEQUENCE [LARGE SCALE GENOMIC DNA]</scope>
    <source>
        <strain evidence="3">CSL 5346</strain>
    </source>
</reference>
<keyword evidence="4" id="KW-1185">Reference proteome</keyword>
<gene>
    <name evidence="3" type="ORF">KQ875_03010</name>
</gene>
<proteinExistence type="predicted"/>
<organism evidence="3 4">
    <name type="scientific">Mycoplasma zalophi</name>
    <dbReference type="NCBI Taxonomy" id="191287"/>
    <lineage>
        <taxon>Bacteria</taxon>
        <taxon>Bacillati</taxon>
        <taxon>Mycoplasmatota</taxon>
        <taxon>Mollicutes</taxon>
        <taxon>Mycoplasmataceae</taxon>
        <taxon>Mycoplasma</taxon>
    </lineage>
</organism>
<feature type="coiled-coil region" evidence="1">
    <location>
        <begin position="29"/>
        <end position="109"/>
    </location>
</feature>